<organism evidence="1 2">
    <name type="scientific">Candidatus Woykebacteria bacterium RIFCSPHIGHO2_02_FULL_43_16b</name>
    <dbReference type="NCBI Taxonomy" id="1802601"/>
    <lineage>
        <taxon>Bacteria</taxon>
        <taxon>Candidatus Woykeibacteriota</taxon>
    </lineage>
</organism>
<accession>A0A1G1WMJ0</accession>
<sequence length="96" mass="10638">MAKKNGVYYRPTPGEQVCFSSSTNLWWEAGWGNGPFTVLSVRDAERGACTCGIETFESPHSSHHETCERVSDTEVLTLKTPLGPREVSGDWFEVVS</sequence>
<dbReference type="EMBL" id="MHCX01000042">
    <property type="protein sequence ID" value="OGY28831.1"/>
    <property type="molecule type" value="Genomic_DNA"/>
</dbReference>
<protein>
    <submittedName>
        <fullName evidence="1">Uncharacterized protein</fullName>
    </submittedName>
</protein>
<reference evidence="1 2" key="1">
    <citation type="journal article" date="2016" name="Nat. Commun.">
        <title>Thousands of microbial genomes shed light on interconnected biogeochemical processes in an aquifer system.</title>
        <authorList>
            <person name="Anantharaman K."/>
            <person name="Brown C.T."/>
            <person name="Hug L.A."/>
            <person name="Sharon I."/>
            <person name="Castelle C.J."/>
            <person name="Probst A.J."/>
            <person name="Thomas B.C."/>
            <person name="Singh A."/>
            <person name="Wilkins M.J."/>
            <person name="Karaoz U."/>
            <person name="Brodie E.L."/>
            <person name="Williams K.H."/>
            <person name="Hubbard S.S."/>
            <person name="Banfield J.F."/>
        </authorList>
    </citation>
    <scope>NUCLEOTIDE SEQUENCE [LARGE SCALE GENOMIC DNA]</scope>
</reference>
<gene>
    <name evidence="1" type="ORF">A3J50_02425</name>
</gene>
<name>A0A1G1WMJ0_9BACT</name>
<dbReference type="Proteomes" id="UP000177821">
    <property type="component" value="Unassembled WGS sequence"/>
</dbReference>
<evidence type="ECO:0000313" key="2">
    <source>
        <dbReference type="Proteomes" id="UP000177821"/>
    </source>
</evidence>
<proteinExistence type="predicted"/>
<comment type="caution">
    <text evidence="1">The sequence shown here is derived from an EMBL/GenBank/DDBJ whole genome shotgun (WGS) entry which is preliminary data.</text>
</comment>
<dbReference type="AlphaFoldDB" id="A0A1G1WMJ0"/>
<evidence type="ECO:0000313" key="1">
    <source>
        <dbReference type="EMBL" id="OGY28831.1"/>
    </source>
</evidence>